<evidence type="ECO:0000256" key="4">
    <source>
        <dbReference type="ARBA" id="ARBA00023014"/>
    </source>
</evidence>
<name>A0A1B2DMF6_9BACL</name>
<keyword evidence="5" id="KW-1015">Disulfide bond</keyword>
<evidence type="ECO:0000256" key="5">
    <source>
        <dbReference type="ARBA" id="ARBA00023157"/>
    </source>
</evidence>
<dbReference type="GO" id="GO:0051537">
    <property type="term" value="F:2 iron, 2 sulfur cluster binding"/>
    <property type="evidence" value="ECO:0007669"/>
    <property type="project" value="UniProtKB-KW"/>
</dbReference>
<dbReference type="GO" id="GO:0016705">
    <property type="term" value="F:oxidoreductase activity, acting on paired donors, with incorporation or reduction of molecular oxygen"/>
    <property type="evidence" value="ECO:0007669"/>
    <property type="project" value="UniProtKB-ARBA"/>
</dbReference>
<dbReference type="PROSITE" id="PS51318">
    <property type="entry name" value="TAT"/>
    <property type="match status" value="1"/>
</dbReference>
<evidence type="ECO:0000256" key="1">
    <source>
        <dbReference type="ARBA" id="ARBA00022714"/>
    </source>
</evidence>
<organism evidence="8">
    <name type="scientific">Paenibacillus sp. BIHB 4019</name>
    <dbReference type="NCBI Taxonomy" id="1870819"/>
    <lineage>
        <taxon>Bacteria</taxon>
        <taxon>Bacillati</taxon>
        <taxon>Bacillota</taxon>
        <taxon>Bacilli</taxon>
        <taxon>Bacillales</taxon>
        <taxon>Paenibacillaceae</taxon>
        <taxon>Paenibacillus</taxon>
    </lineage>
</organism>
<dbReference type="CDD" id="cd03467">
    <property type="entry name" value="Rieske"/>
    <property type="match status" value="1"/>
</dbReference>
<dbReference type="PANTHER" id="PTHR10134">
    <property type="entry name" value="CYTOCHROME B-C1 COMPLEX SUBUNIT RIESKE, MITOCHONDRIAL"/>
    <property type="match status" value="1"/>
</dbReference>
<dbReference type="InterPro" id="IPR017941">
    <property type="entry name" value="Rieske_2Fe-2S"/>
</dbReference>
<accession>A0A1B2DMF6</accession>
<evidence type="ECO:0000256" key="3">
    <source>
        <dbReference type="ARBA" id="ARBA00023004"/>
    </source>
</evidence>
<evidence type="ECO:0000256" key="6">
    <source>
        <dbReference type="SAM" id="Phobius"/>
    </source>
</evidence>
<keyword evidence="2" id="KW-0479">Metal-binding</keyword>
<dbReference type="Pfam" id="PF00355">
    <property type="entry name" value="Rieske"/>
    <property type="match status" value="1"/>
</dbReference>
<dbReference type="RefSeq" id="WP_056028748.1">
    <property type="nucleotide sequence ID" value="NZ_CP016808.1"/>
</dbReference>
<dbReference type="InterPro" id="IPR014349">
    <property type="entry name" value="Rieske_Fe-S_prot"/>
</dbReference>
<proteinExistence type="predicted"/>
<feature type="transmembrane region" description="Helical" evidence="6">
    <location>
        <begin position="24"/>
        <end position="45"/>
    </location>
</feature>
<protein>
    <submittedName>
        <fullName evidence="8">2Fe-2S ferredoxin</fullName>
    </submittedName>
</protein>
<evidence type="ECO:0000256" key="2">
    <source>
        <dbReference type="ARBA" id="ARBA00022723"/>
    </source>
</evidence>
<dbReference type="AlphaFoldDB" id="A0A1B2DMF6"/>
<keyword evidence="4" id="KW-0411">Iron-sulfur</keyword>
<feature type="domain" description="Rieske" evidence="7">
    <location>
        <begin position="98"/>
        <end position="167"/>
    </location>
</feature>
<dbReference type="GO" id="GO:0004497">
    <property type="term" value="F:monooxygenase activity"/>
    <property type="evidence" value="ECO:0007669"/>
    <property type="project" value="UniProtKB-ARBA"/>
</dbReference>
<keyword evidence="6" id="KW-1133">Transmembrane helix</keyword>
<keyword evidence="3" id="KW-0408">Iron</keyword>
<dbReference type="GO" id="GO:0046872">
    <property type="term" value="F:metal ion binding"/>
    <property type="evidence" value="ECO:0007669"/>
    <property type="project" value="UniProtKB-KW"/>
</dbReference>
<sequence>MSNHEHQESAHKPLQRKEMSRRQFLSYTLGGTTAFMMGGAVLPMVRFAVDPLLEKKTEGTFVKVVEESKITTDPQEFKFQIHQVDGWYVSDPELSAWVSKDANNKIFALSPICKHLGCTIAWNAKGKDEYDCPCHDARYTKDGKNLAVAPNPLDEYEVKLENGFVYLGPVKPNSRVG</sequence>
<gene>
    <name evidence="8" type="ORF">BBD42_22230</name>
</gene>
<reference evidence="8" key="1">
    <citation type="submission" date="2016-08" db="EMBL/GenBank/DDBJ databases">
        <title>Complete Genome Seqeunce of Paenibacillus sp. BIHB 4019 from tea rhizoplane.</title>
        <authorList>
            <person name="Thakur R."/>
            <person name="Swarnkar M.K."/>
            <person name="Gulati A."/>
        </authorList>
    </citation>
    <scope>NUCLEOTIDE SEQUENCE [LARGE SCALE GENOMIC DNA]</scope>
    <source>
        <strain evidence="8">BIHB4019</strain>
    </source>
</reference>
<evidence type="ECO:0000259" key="7">
    <source>
        <dbReference type="PROSITE" id="PS51296"/>
    </source>
</evidence>
<keyword evidence="1" id="KW-0001">2Fe-2S</keyword>
<dbReference type="InterPro" id="IPR036922">
    <property type="entry name" value="Rieske_2Fe-2S_sf"/>
</dbReference>
<evidence type="ECO:0000313" key="8">
    <source>
        <dbReference type="EMBL" id="ANY68892.1"/>
    </source>
</evidence>
<dbReference type="PROSITE" id="PS51296">
    <property type="entry name" value="RIESKE"/>
    <property type="match status" value="1"/>
</dbReference>
<dbReference type="Gene3D" id="2.102.10.10">
    <property type="entry name" value="Rieske [2Fe-2S] iron-sulphur domain"/>
    <property type="match status" value="1"/>
</dbReference>
<dbReference type="SUPFAM" id="SSF50022">
    <property type="entry name" value="ISP domain"/>
    <property type="match status" value="1"/>
</dbReference>
<keyword evidence="6" id="KW-0812">Transmembrane</keyword>
<keyword evidence="6" id="KW-0472">Membrane</keyword>
<dbReference type="EMBL" id="CP016808">
    <property type="protein sequence ID" value="ANY68892.1"/>
    <property type="molecule type" value="Genomic_DNA"/>
</dbReference>
<dbReference type="InterPro" id="IPR006311">
    <property type="entry name" value="TAT_signal"/>
</dbReference>